<evidence type="ECO:0000313" key="2">
    <source>
        <dbReference type="Proteomes" id="UP000886469"/>
    </source>
</evidence>
<dbReference type="RefSeq" id="WP_169071609.1">
    <property type="nucleotide sequence ID" value="NZ_JAZKUC010000001.1"/>
</dbReference>
<evidence type="ECO:0000313" key="1">
    <source>
        <dbReference type="EMBL" id="NMQ07282.1"/>
    </source>
</evidence>
<gene>
    <name evidence="1" type="ORF">E4Q08_19590</name>
</gene>
<proteinExistence type="predicted"/>
<dbReference type="Proteomes" id="UP000886469">
    <property type="component" value="Unassembled WGS sequence"/>
</dbReference>
<name>A0ABX1TC74_9PROT</name>
<comment type="caution">
    <text evidence="1">The sequence shown here is derived from an EMBL/GenBank/DDBJ whole genome shotgun (WGS) entry which is preliminary data.</text>
</comment>
<protein>
    <submittedName>
        <fullName evidence="1">Uncharacterized protein</fullName>
    </submittedName>
</protein>
<reference evidence="1" key="1">
    <citation type="submission" date="2019-03" db="EMBL/GenBank/DDBJ databases">
        <title>Metabolic reconstructions from genomes of highly enriched 'Candidatus Accumulibacter' and 'Candidatus Competibacter' bioreactor populations.</title>
        <authorList>
            <person name="Annavajhala M.K."/>
            <person name="Welles L."/>
            <person name="Abbas B."/>
            <person name="Sorokin D."/>
            <person name="Park H."/>
            <person name="Van Loosdrecht M."/>
            <person name="Chandran K."/>
        </authorList>
    </citation>
    <scope>NUCLEOTIDE SEQUENCE</scope>
    <source>
        <strain evidence="1">SBR_L</strain>
    </source>
</reference>
<keyword evidence="2" id="KW-1185">Reference proteome</keyword>
<accession>A0ABX1TC74</accession>
<dbReference type="EMBL" id="SPMX01000070">
    <property type="protein sequence ID" value="NMQ07282.1"/>
    <property type="molecule type" value="Genomic_DNA"/>
</dbReference>
<sequence>MANAHFTLMSDAQFDIFWKALSSVTYAQLQASLARRARHLTDTELLYIRTAHKAIHADSIEEKEDLAEAWLESEAIHSTPHLTARSYALYQFADVVVESMVYTGV</sequence>
<organism evidence="1 2">
    <name type="scientific">Candidatus Accumulibacter contiguus</name>
    <dbReference type="NCBI Taxonomy" id="2954381"/>
    <lineage>
        <taxon>Bacteria</taxon>
        <taxon>Pseudomonadati</taxon>
        <taxon>Pseudomonadota</taxon>
        <taxon>Betaproteobacteria</taxon>
        <taxon>Candidatus Accumulibacter</taxon>
    </lineage>
</organism>